<sequence>MIDTHSHILAAIDDGARDLTESILFIKQAVDQGVEIIFATPHSFDGVFNCTIEMILQACSDLMELLEKKGISIQVLPGSEVRVNHNLVMEYDKGNLLTLGDGGKYLLIELPTLFITKAVSLMIRQLKDRGIVPIIAHAERNPMIMEKPEITAELVYSGAAIQITAGSLKGEFGKPAMRTAKVLLSMDQVFCMGSDIHPGRKYRMADAKKSLIKLVGSTNAELITRENPFAILESVGSLSKVCI</sequence>
<dbReference type="Proteomes" id="UP000007347">
    <property type="component" value="Chromosome"/>
</dbReference>
<name>K0N499_DESTT</name>
<dbReference type="STRING" id="651182.TOL2_C07710"/>
<protein>
    <recommendedName>
        <fullName evidence="2">protein-tyrosine-phosphatase</fullName>
        <ecNumber evidence="2">3.1.3.48</ecNumber>
    </recommendedName>
</protein>
<evidence type="ECO:0000256" key="4">
    <source>
        <dbReference type="ARBA" id="ARBA00051722"/>
    </source>
</evidence>
<dbReference type="PANTHER" id="PTHR39181">
    <property type="entry name" value="TYROSINE-PROTEIN PHOSPHATASE YWQE"/>
    <property type="match status" value="1"/>
</dbReference>
<evidence type="ECO:0000313" key="5">
    <source>
        <dbReference type="EMBL" id="CCK78939.1"/>
    </source>
</evidence>
<evidence type="ECO:0000256" key="1">
    <source>
        <dbReference type="ARBA" id="ARBA00005750"/>
    </source>
</evidence>
<comment type="catalytic activity">
    <reaction evidence="4">
        <text>O-phospho-L-tyrosyl-[protein] + H2O = L-tyrosyl-[protein] + phosphate</text>
        <dbReference type="Rhea" id="RHEA:10684"/>
        <dbReference type="Rhea" id="RHEA-COMP:10136"/>
        <dbReference type="Rhea" id="RHEA-COMP:20101"/>
        <dbReference type="ChEBI" id="CHEBI:15377"/>
        <dbReference type="ChEBI" id="CHEBI:43474"/>
        <dbReference type="ChEBI" id="CHEBI:46858"/>
        <dbReference type="ChEBI" id="CHEBI:61978"/>
        <dbReference type="EC" id="3.1.3.48"/>
    </reaction>
</comment>
<dbReference type="KEGG" id="dto:TOL2_C07710"/>
<proteinExistence type="inferred from homology"/>
<dbReference type="EC" id="3.1.3.48" evidence="2"/>
<gene>
    <name evidence="5" type="primary">capS</name>
    <name evidence="5" type="ordered locus">TOL2_C07710</name>
</gene>
<accession>K0N499</accession>
<dbReference type="SUPFAM" id="SSF89550">
    <property type="entry name" value="PHP domain-like"/>
    <property type="match status" value="1"/>
</dbReference>
<dbReference type="PANTHER" id="PTHR39181:SF1">
    <property type="entry name" value="TYROSINE-PROTEIN PHOSPHATASE YWQE"/>
    <property type="match status" value="1"/>
</dbReference>
<evidence type="ECO:0000256" key="2">
    <source>
        <dbReference type="ARBA" id="ARBA00013064"/>
    </source>
</evidence>
<dbReference type="HOGENOM" id="CLU_085966_1_0_7"/>
<dbReference type="Pfam" id="PF19567">
    <property type="entry name" value="CpsB_CapC"/>
    <property type="match status" value="1"/>
</dbReference>
<reference evidence="5 6" key="1">
    <citation type="journal article" date="2013" name="Environ. Microbiol.">
        <title>Complete genome, catabolic sub-proteomes and key-metabolites of Desulfobacula toluolica Tol2, a marine, aromatic compound-degrading, sulfate-reducing bacterium.</title>
        <authorList>
            <person name="Wohlbrand L."/>
            <person name="Jacob J.H."/>
            <person name="Kube M."/>
            <person name="Mussmann M."/>
            <person name="Jarling R."/>
            <person name="Beck A."/>
            <person name="Amann R."/>
            <person name="Wilkes H."/>
            <person name="Reinhardt R."/>
            <person name="Rabus R."/>
        </authorList>
    </citation>
    <scope>NUCLEOTIDE SEQUENCE [LARGE SCALE GENOMIC DNA]</scope>
    <source>
        <strain evidence="6">DSM 7467 / Tol2</strain>
    </source>
</reference>
<dbReference type="InterPro" id="IPR016667">
    <property type="entry name" value="Caps_polysacc_synth_CpsB/CapC"/>
</dbReference>
<dbReference type="GO" id="GO:0030145">
    <property type="term" value="F:manganese ion binding"/>
    <property type="evidence" value="ECO:0007669"/>
    <property type="project" value="InterPro"/>
</dbReference>
<dbReference type="Gene3D" id="3.20.20.140">
    <property type="entry name" value="Metal-dependent hydrolases"/>
    <property type="match status" value="1"/>
</dbReference>
<comment type="similarity">
    <text evidence="1">Belongs to the metallo-dependent hydrolases superfamily. CpsB/CapC family.</text>
</comment>
<evidence type="ECO:0000313" key="6">
    <source>
        <dbReference type="Proteomes" id="UP000007347"/>
    </source>
</evidence>
<keyword evidence="6" id="KW-1185">Reference proteome</keyword>
<keyword evidence="3 5" id="KW-0378">Hydrolase</keyword>
<dbReference type="AlphaFoldDB" id="K0N499"/>
<dbReference type="InterPro" id="IPR016195">
    <property type="entry name" value="Pol/histidinol_Pase-like"/>
</dbReference>
<dbReference type="EMBL" id="FO203503">
    <property type="protein sequence ID" value="CCK78939.1"/>
    <property type="molecule type" value="Genomic_DNA"/>
</dbReference>
<dbReference type="RefSeq" id="WP_014956291.1">
    <property type="nucleotide sequence ID" value="NC_018645.1"/>
</dbReference>
<organism evidence="5 6">
    <name type="scientific">Desulfobacula toluolica (strain DSM 7467 / Tol2)</name>
    <dbReference type="NCBI Taxonomy" id="651182"/>
    <lineage>
        <taxon>Bacteria</taxon>
        <taxon>Pseudomonadati</taxon>
        <taxon>Thermodesulfobacteriota</taxon>
        <taxon>Desulfobacteria</taxon>
        <taxon>Desulfobacterales</taxon>
        <taxon>Desulfobacteraceae</taxon>
        <taxon>Desulfobacula</taxon>
    </lineage>
</organism>
<dbReference type="OrthoDB" id="9788539at2"/>
<evidence type="ECO:0000256" key="3">
    <source>
        <dbReference type="ARBA" id="ARBA00022801"/>
    </source>
</evidence>
<dbReference type="GO" id="GO:0004725">
    <property type="term" value="F:protein tyrosine phosphatase activity"/>
    <property type="evidence" value="ECO:0007669"/>
    <property type="project" value="UniProtKB-EC"/>
</dbReference>
<dbReference type="PIRSF" id="PIRSF016557">
    <property type="entry name" value="Caps_synth_CpsB"/>
    <property type="match status" value="1"/>
</dbReference>